<reference evidence="13 14" key="1">
    <citation type="submission" date="2016-11" db="EMBL/GenBank/DDBJ databases">
        <authorList>
            <person name="Jaros S."/>
            <person name="Januszkiewicz K."/>
            <person name="Wedrychowicz H."/>
        </authorList>
    </citation>
    <scope>NUCLEOTIDE SEQUENCE [LARGE SCALE GENOMIC DNA]</scope>
    <source>
        <strain evidence="13 14">DSM 10502</strain>
    </source>
</reference>
<proteinExistence type="inferred from homology"/>
<gene>
    <name evidence="11" type="primary">gmk</name>
    <name evidence="13" type="ORF">SAMN02745190_01288</name>
</gene>
<dbReference type="InterPro" id="IPR008145">
    <property type="entry name" value="GK/Ca_channel_bsu"/>
</dbReference>
<name>A0A1M4WMW1_9FIRM</name>
<evidence type="ECO:0000256" key="6">
    <source>
        <dbReference type="ARBA" id="ARBA00022741"/>
    </source>
</evidence>
<dbReference type="InterPro" id="IPR020590">
    <property type="entry name" value="Guanylate_kinase_CS"/>
</dbReference>
<dbReference type="PANTHER" id="PTHR23117">
    <property type="entry name" value="GUANYLATE KINASE-RELATED"/>
    <property type="match status" value="1"/>
</dbReference>
<evidence type="ECO:0000256" key="3">
    <source>
        <dbReference type="ARBA" id="ARBA00012961"/>
    </source>
</evidence>
<dbReference type="NCBIfam" id="TIGR03263">
    <property type="entry name" value="guanyl_kin"/>
    <property type="match status" value="1"/>
</dbReference>
<feature type="binding site" evidence="11">
    <location>
        <begin position="13"/>
        <end position="20"/>
    </location>
    <ligand>
        <name>ATP</name>
        <dbReference type="ChEBI" id="CHEBI:30616"/>
    </ligand>
</feature>
<dbReference type="PROSITE" id="PS00856">
    <property type="entry name" value="GUANYLATE_KINASE_1"/>
    <property type="match status" value="1"/>
</dbReference>
<dbReference type="GO" id="GO:0004385">
    <property type="term" value="F:GMP kinase activity"/>
    <property type="evidence" value="ECO:0007669"/>
    <property type="project" value="UniProtKB-UniRule"/>
</dbReference>
<dbReference type="Proteomes" id="UP000184404">
    <property type="component" value="Unassembled WGS sequence"/>
</dbReference>
<keyword evidence="6 11" id="KW-0547">Nucleotide-binding</keyword>
<feature type="domain" description="Guanylate kinase-like" evidence="12">
    <location>
        <begin position="6"/>
        <end position="184"/>
    </location>
</feature>
<organism evidence="13 14">
    <name type="scientific">Schwartzia succinivorans DSM 10502</name>
    <dbReference type="NCBI Taxonomy" id="1123243"/>
    <lineage>
        <taxon>Bacteria</taxon>
        <taxon>Bacillati</taxon>
        <taxon>Bacillota</taxon>
        <taxon>Negativicutes</taxon>
        <taxon>Selenomonadales</taxon>
        <taxon>Selenomonadaceae</taxon>
        <taxon>Schwartzia</taxon>
    </lineage>
</organism>
<dbReference type="STRING" id="1123243.SAMN02745190_01288"/>
<keyword evidence="11" id="KW-0963">Cytoplasm</keyword>
<dbReference type="Gene3D" id="3.40.50.300">
    <property type="entry name" value="P-loop containing nucleotide triphosphate hydrolases"/>
    <property type="match status" value="2"/>
</dbReference>
<dbReference type="SUPFAM" id="SSF52540">
    <property type="entry name" value="P-loop containing nucleoside triphosphate hydrolases"/>
    <property type="match status" value="1"/>
</dbReference>
<dbReference type="Gene3D" id="3.30.63.10">
    <property type="entry name" value="Guanylate Kinase phosphate binding domain"/>
    <property type="match status" value="1"/>
</dbReference>
<keyword evidence="7 11" id="KW-0418">Kinase</keyword>
<dbReference type="FunFam" id="3.30.63.10:FF:000002">
    <property type="entry name" value="Guanylate kinase 1"/>
    <property type="match status" value="1"/>
</dbReference>
<dbReference type="CDD" id="cd00071">
    <property type="entry name" value="GMPK"/>
    <property type="match status" value="1"/>
</dbReference>
<dbReference type="InterPro" id="IPR027417">
    <property type="entry name" value="P-loop_NTPase"/>
</dbReference>
<evidence type="ECO:0000313" key="14">
    <source>
        <dbReference type="Proteomes" id="UP000184404"/>
    </source>
</evidence>
<comment type="similarity">
    <text evidence="2 11">Belongs to the guanylate kinase family.</text>
</comment>
<sequence>MRMSEGCLIVISGPSGTGKGTVCSALLAKHPEIAYSISATTRKPREGEQDGVNYYFKEKTVFEEMIQNGELLEWAEVYGNYYGTPLAPIREKLSAGKDILLEIDTQGALKVMEKFPEGVFIFILPPSLEELEKRIRGRGTDAEDSIKRRLNAAAGEIKLAEKYQYAVINESVEETVETVAAILKAEHFKSKRCTAIINEISKSKGE</sequence>
<dbReference type="GO" id="GO:0005524">
    <property type="term" value="F:ATP binding"/>
    <property type="evidence" value="ECO:0007669"/>
    <property type="project" value="UniProtKB-UniRule"/>
</dbReference>
<evidence type="ECO:0000256" key="4">
    <source>
        <dbReference type="ARBA" id="ARBA00016296"/>
    </source>
</evidence>
<dbReference type="EC" id="2.7.4.8" evidence="3 11"/>
<evidence type="ECO:0000256" key="9">
    <source>
        <dbReference type="ARBA" id="ARBA00030128"/>
    </source>
</evidence>
<evidence type="ECO:0000256" key="10">
    <source>
        <dbReference type="ARBA" id="ARBA00048594"/>
    </source>
</evidence>
<evidence type="ECO:0000256" key="8">
    <source>
        <dbReference type="ARBA" id="ARBA00022840"/>
    </source>
</evidence>
<accession>A0A1M4WMW1</accession>
<dbReference type="PROSITE" id="PS50052">
    <property type="entry name" value="GUANYLATE_KINASE_2"/>
    <property type="match status" value="1"/>
</dbReference>
<dbReference type="PANTHER" id="PTHR23117:SF13">
    <property type="entry name" value="GUANYLATE KINASE"/>
    <property type="match status" value="1"/>
</dbReference>
<evidence type="ECO:0000256" key="2">
    <source>
        <dbReference type="ARBA" id="ARBA00005790"/>
    </source>
</evidence>
<keyword evidence="5 11" id="KW-0808">Transferase</keyword>
<evidence type="ECO:0000256" key="7">
    <source>
        <dbReference type="ARBA" id="ARBA00022777"/>
    </source>
</evidence>
<evidence type="ECO:0000256" key="11">
    <source>
        <dbReference type="HAMAP-Rule" id="MF_00328"/>
    </source>
</evidence>
<protein>
    <recommendedName>
        <fullName evidence="4 11">Guanylate kinase</fullName>
        <ecNumber evidence="3 11">2.7.4.8</ecNumber>
    </recommendedName>
    <alternativeName>
        <fullName evidence="9 11">GMP kinase</fullName>
    </alternativeName>
</protein>
<dbReference type="Pfam" id="PF00625">
    <property type="entry name" value="Guanylate_kin"/>
    <property type="match status" value="1"/>
</dbReference>
<dbReference type="HAMAP" id="MF_00328">
    <property type="entry name" value="Guanylate_kinase"/>
    <property type="match status" value="1"/>
</dbReference>
<dbReference type="GO" id="GO:0005829">
    <property type="term" value="C:cytosol"/>
    <property type="evidence" value="ECO:0007669"/>
    <property type="project" value="TreeGrafter"/>
</dbReference>
<evidence type="ECO:0000259" key="12">
    <source>
        <dbReference type="PROSITE" id="PS50052"/>
    </source>
</evidence>
<dbReference type="EMBL" id="FQUG01000004">
    <property type="protein sequence ID" value="SHE82544.1"/>
    <property type="molecule type" value="Genomic_DNA"/>
</dbReference>
<dbReference type="AlphaFoldDB" id="A0A1M4WMW1"/>
<comment type="function">
    <text evidence="1 11">Essential for recycling GMP and indirectly, cGMP.</text>
</comment>
<evidence type="ECO:0000313" key="13">
    <source>
        <dbReference type="EMBL" id="SHE82544.1"/>
    </source>
</evidence>
<evidence type="ECO:0000256" key="5">
    <source>
        <dbReference type="ARBA" id="ARBA00022679"/>
    </source>
</evidence>
<keyword evidence="8 11" id="KW-0067">ATP-binding</keyword>
<evidence type="ECO:0000256" key="1">
    <source>
        <dbReference type="ARBA" id="ARBA00003531"/>
    </source>
</evidence>
<dbReference type="SMART" id="SM00072">
    <property type="entry name" value="GuKc"/>
    <property type="match status" value="1"/>
</dbReference>
<comment type="catalytic activity">
    <reaction evidence="10 11">
        <text>GMP + ATP = GDP + ADP</text>
        <dbReference type="Rhea" id="RHEA:20780"/>
        <dbReference type="ChEBI" id="CHEBI:30616"/>
        <dbReference type="ChEBI" id="CHEBI:58115"/>
        <dbReference type="ChEBI" id="CHEBI:58189"/>
        <dbReference type="ChEBI" id="CHEBI:456216"/>
        <dbReference type="EC" id="2.7.4.8"/>
    </reaction>
</comment>
<dbReference type="InterPro" id="IPR008144">
    <property type="entry name" value="Guanylate_kin-like_dom"/>
</dbReference>
<keyword evidence="14" id="KW-1185">Reference proteome</keyword>
<comment type="subcellular location">
    <subcellularLocation>
        <location evidence="11">Cytoplasm</location>
    </subcellularLocation>
</comment>
<dbReference type="InterPro" id="IPR017665">
    <property type="entry name" value="Guanylate_kinase"/>
</dbReference>